<dbReference type="Pfam" id="PF18962">
    <property type="entry name" value="Por_Secre_tail"/>
    <property type="match status" value="1"/>
</dbReference>
<dbReference type="Proteomes" id="UP000642920">
    <property type="component" value="Unassembled WGS sequence"/>
</dbReference>
<dbReference type="SUPFAM" id="SSF69318">
    <property type="entry name" value="Integrin alpha N-terminal domain"/>
    <property type="match status" value="1"/>
</dbReference>
<name>A0A937AMR6_9BACT</name>
<dbReference type="InterPro" id="IPR026444">
    <property type="entry name" value="Secre_tail"/>
</dbReference>
<evidence type="ECO:0000313" key="3">
    <source>
        <dbReference type="EMBL" id="MBL0766378.1"/>
    </source>
</evidence>
<feature type="chain" id="PRO_5036998385" evidence="1">
    <location>
        <begin position="21"/>
        <end position="1627"/>
    </location>
</feature>
<feature type="domain" description="Secretion system C-terminal sorting" evidence="2">
    <location>
        <begin position="1555"/>
        <end position="1626"/>
    </location>
</feature>
<gene>
    <name evidence="3" type="ORF">JKP34_14020</name>
</gene>
<accession>A0A937AMR6</accession>
<feature type="signal peptide" evidence="1">
    <location>
        <begin position="1"/>
        <end position="20"/>
    </location>
</feature>
<dbReference type="Gene3D" id="2.60.40.2340">
    <property type="match status" value="1"/>
</dbReference>
<dbReference type="CDD" id="cd00146">
    <property type="entry name" value="PKD"/>
    <property type="match status" value="1"/>
</dbReference>
<dbReference type="NCBIfam" id="TIGR04183">
    <property type="entry name" value="Por_Secre_tail"/>
    <property type="match status" value="1"/>
</dbReference>
<keyword evidence="4" id="KW-1185">Reference proteome</keyword>
<dbReference type="RefSeq" id="WP_201922732.1">
    <property type="nucleotide sequence ID" value="NZ_JAERQG010000003.1"/>
</dbReference>
<protein>
    <submittedName>
        <fullName evidence="3">T9SS type A sorting domain-containing protein</fullName>
    </submittedName>
</protein>
<dbReference type="InterPro" id="IPR028994">
    <property type="entry name" value="Integrin_alpha_N"/>
</dbReference>
<sequence>MKRFFLFFGISILFLGFNQAQEICDNGIDDDGDGFVDCYDSDCSANGYCDGFYMGNDVSCEAEPTDFPQFSLSLGHQSEDHVTNNVVSPTIGDLDRDGIPEILTVNKYEDKIYLLNGDDASIKSEVILDYPEWSGAAMANIEDDNCGEVFVINRSTGNFRINAFDCSLNALWQSEILQNDPVALGLADFDRDGQAELYYKDEIRDPLTGIRLVETSNADWNGFPGSGVAVDILGDENLELVLGNKIYSVNLGSRTQDSGVLTLLATMPVSYQPKGGSFPSGMSAMTSVADYNQDGRLDVIISGADGGNVTTVFFWDVYNNEVKTFSDPSMQANNYQFGWRRGTGRVNIGDIDGDGELNAVFVSGSFLYALDENWEPFWKDEFGDPNPVFIFDETSGITAPTLFDFNGDGKMEIVYRDENYMYIIDGDGRINISVHCRSRSHTENPIIADVDADGSTEICVTCTSETYRPGTRGEDLSLDAPAEVRVYKSAGEPWLPARKVWNQHAYFNVNINDDLTVPRTQQKHHLVWSDGVCTPGPNRPLNGFLNQSPFLSSDGCLTNPISDLAIIDSTFTIIQPTCPEQEFTVSFLYENIGDVALSGDIPVTFYNGSPLQEGSVKLATEHIALSNFSVGSKDTLTLELTGSGASFKLYAVLNDYGSTNPTPISLPNTNFLECDYSNNVDSIKVNPIPFQLTTEVTDNLYCSTDSAAANGTASAYTLVGDSAVTADYDFYWFDGDSVKESPDFTEPVYAGLAAGTYTVFAINNSVGCSSDTVQVEVVDIQRNVTIAEAGADIETCSQSYQLNANSPNDHEKGSWSVLSAPEGIAYGPIFSIDTLPSAYFNVRDSAVSGDYIIRWTITDNDSICNETFDELKFTYQRPPYTGEFNAAPKATFNIENTPEINLFDLLDNEDTVGMWIFRSSNNYFGTKPTYNEETGIVNLEAAASGSYSFAYLINGTSVCSVVDSVRVEFDFTNFDCNAMKLTGITEGASCSNTEDGSIYLLADSVSHTDSLSVVVYSDETDNYFETVKNPGNGLMIELNQQFAPGLYEVIVEDLLLGCVDTLSLNIGSKYEFTPSVLNITNEDYGNQGNGSFTMETNISGEQYEIFLNGTSYRVLSADTKVVEVGNLSSGNYSVEVQDLTFGCKASLNVQIDENLNTATDITSFVINEQLSAAVIDSIDHQIKIEVATGTDLTSLIPIIELSAGASIQPSANQSIDFTEVVDFMVTAEDGETSQVWNVEVTMKGNQSISFALPDTLYQDQSPIQLSASSSSGLPVKFAIESGNASINNNQLILNGASNLTVTAFIEGNDSLNYAETKESVEVLGIYNLSFDVLRPNDDPVEVGLAKLFSLEGGLYQRSSFTKGDLSFSGIRDGAYIIQVIPIGSSSADLFPTYYADTHFHRSATVLNINDNIDTDMYMLPKRTSPQQEVGRGNIKGKVVKAEGSNNSRMAVEDLAEGEGIRELIIYLIEKETNSIVHVDVTDSTGSFEMLEISEGDYELRLDIPGIDQSASTFDLPIESLMRELNLTIYLNNSGIVNVETDAILSNEKPVFDLSIYPNPTNGIVYVNGYQGPAQEIEVVASNGQVVKRVKLTEASNQKIDLSGLGSGIYFLQADGSKQQGRVKVVIE</sequence>
<dbReference type="EMBL" id="JAERQG010000003">
    <property type="protein sequence ID" value="MBL0766378.1"/>
    <property type="molecule type" value="Genomic_DNA"/>
</dbReference>
<dbReference type="PANTHER" id="PTHR44103">
    <property type="entry name" value="PROPROTEIN CONVERTASE P"/>
    <property type="match status" value="1"/>
</dbReference>
<comment type="caution">
    <text evidence="3">The sequence shown here is derived from an EMBL/GenBank/DDBJ whole genome shotgun (WGS) entry which is preliminary data.</text>
</comment>
<proteinExistence type="predicted"/>
<evidence type="ECO:0000259" key="2">
    <source>
        <dbReference type="Pfam" id="PF18962"/>
    </source>
</evidence>
<organism evidence="3 4">
    <name type="scientific">Marivirga atlantica</name>
    <dbReference type="NCBI Taxonomy" id="1548457"/>
    <lineage>
        <taxon>Bacteria</taxon>
        <taxon>Pseudomonadati</taxon>
        <taxon>Bacteroidota</taxon>
        <taxon>Cytophagia</taxon>
        <taxon>Cytophagales</taxon>
        <taxon>Marivirgaceae</taxon>
        <taxon>Marivirga</taxon>
    </lineage>
</organism>
<reference evidence="3" key="1">
    <citation type="submission" date="2021-01" db="EMBL/GenBank/DDBJ databases">
        <title>Marivirga sp. nov., isolated from intertidal surface sediments.</title>
        <authorList>
            <person name="Zhang M."/>
        </authorList>
    </citation>
    <scope>NUCLEOTIDE SEQUENCE</scope>
    <source>
        <strain evidence="3">SM1354</strain>
    </source>
</reference>
<dbReference type="PANTHER" id="PTHR44103:SF1">
    <property type="entry name" value="PROPROTEIN CONVERTASE P"/>
    <property type="match status" value="1"/>
</dbReference>
<evidence type="ECO:0000313" key="4">
    <source>
        <dbReference type="Proteomes" id="UP000642920"/>
    </source>
</evidence>
<evidence type="ECO:0000256" key="1">
    <source>
        <dbReference type="SAM" id="SignalP"/>
    </source>
</evidence>
<keyword evidence="1" id="KW-0732">Signal</keyword>